<dbReference type="AlphaFoldDB" id="A0A6B0T7E5"/>
<protein>
    <submittedName>
        <fullName evidence="2">Uncharacterized protein</fullName>
    </submittedName>
</protein>
<proteinExistence type="predicted"/>
<dbReference type="RefSeq" id="WP_159668695.1">
    <property type="nucleotide sequence ID" value="NZ_WUUS01000009.1"/>
</dbReference>
<gene>
    <name evidence="2" type="ORF">GRX01_13905</name>
</gene>
<keyword evidence="3" id="KW-1185">Reference proteome</keyword>
<accession>A0A6B0T7E5</accession>
<evidence type="ECO:0000313" key="3">
    <source>
        <dbReference type="Proteomes" id="UP000437065"/>
    </source>
</evidence>
<dbReference type="PROSITE" id="PS51257">
    <property type="entry name" value="PROKAR_LIPOPROTEIN"/>
    <property type="match status" value="1"/>
</dbReference>
<dbReference type="PROSITE" id="PS51318">
    <property type="entry name" value="TAT"/>
    <property type="match status" value="1"/>
</dbReference>
<evidence type="ECO:0000313" key="2">
    <source>
        <dbReference type="EMBL" id="MXR42429.1"/>
    </source>
</evidence>
<sequence length="335" mass="36622">MELDRRSFLATTATLAATAAGGCTGCAASPTASLRMTAESDAGLAREALTTFDPDTEPDRPERERAAIAERVVANGSAAVEDTDPPLPTDRPVVVNDGVYRFDAEAVDSRELRSFSVTIDPIRVDDGEETPGPSDWIRYGDLPAVDREVLAERGYDDERPIGIGTSLSYRPEAVEDSVLVPDPEYSVVVWPDGAARFEADDASTYSVYTYELTAERIDSAPGFGADLRERFGFSLAVLPREEREILDAAVAPETPAPDADDRSGYHVASDEEPSEALRSLVDRFRERDPVVLGWEHESEPWRASGEYVVRYDGAVYWASLRVEESSFTETPTTEG</sequence>
<dbReference type="Proteomes" id="UP000437065">
    <property type="component" value="Unassembled WGS sequence"/>
</dbReference>
<comment type="caution">
    <text evidence="2">The sequence shown here is derived from an EMBL/GenBank/DDBJ whole genome shotgun (WGS) entry which is preliminary data.</text>
</comment>
<organism evidence="2 3">
    <name type="scientific">Halobaculum saliterrae</name>
    <dbReference type="NCBI Taxonomy" id="2073113"/>
    <lineage>
        <taxon>Archaea</taxon>
        <taxon>Methanobacteriati</taxon>
        <taxon>Methanobacteriota</taxon>
        <taxon>Stenosarchaea group</taxon>
        <taxon>Halobacteria</taxon>
        <taxon>Halobacteriales</taxon>
        <taxon>Haloferacaceae</taxon>
        <taxon>Halobaculum</taxon>
    </lineage>
</organism>
<reference evidence="2 3" key="1">
    <citation type="submission" date="2019-12" db="EMBL/GenBank/DDBJ databases">
        <title>Isolation and characterization of three novel carbon monoxide-oxidizing members of Halobacteria from salione crusts and soils.</title>
        <authorList>
            <person name="Myers M.R."/>
            <person name="King G.M."/>
        </authorList>
    </citation>
    <scope>NUCLEOTIDE SEQUENCE [LARGE SCALE GENOMIC DNA]</scope>
    <source>
        <strain evidence="2 3">WSA2</strain>
    </source>
</reference>
<dbReference type="EMBL" id="WUUS01000009">
    <property type="protein sequence ID" value="MXR42429.1"/>
    <property type="molecule type" value="Genomic_DNA"/>
</dbReference>
<dbReference type="InterPro" id="IPR006311">
    <property type="entry name" value="TAT_signal"/>
</dbReference>
<name>A0A6B0T7E5_9EURY</name>
<evidence type="ECO:0000256" key="1">
    <source>
        <dbReference type="SAM" id="MobiDB-lite"/>
    </source>
</evidence>
<dbReference type="OrthoDB" id="299917at2157"/>
<feature type="region of interest" description="Disordered" evidence="1">
    <location>
        <begin position="250"/>
        <end position="274"/>
    </location>
</feature>